<dbReference type="Gene3D" id="3.30.2320.80">
    <property type="match status" value="1"/>
</dbReference>
<evidence type="ECO:0000256" key="1">
    <source>
        <dbReference type="ARBA" id="ARBA00010748"/>
    </source>
</evidence>
<evidence type="ECO:0000256" key="3">
    <source>
        <dbReference type="ARBA" id="ARBA00022723"/>
    </source>
</evidence>
<dbReference type="PROSITE" id="PS01249">
    <property type="entry name" value="HYPA"/>
    <property type="match status" value="1"/>
</dbReference>
<keyword evidence="3 5" id="KW-0479">Metal-binding</keyword>
<dbReference type="GO" id="GO:0016151">
    <property type="term" value="F:nickel cation binding"/>
    <property type="evidence" value="ECO:0007669"/>
    <property type="project" value="UniProtKB-UniRule"/>
</dbReference>
<dbReference type="AlphaFoldDB" id="A0A6V8Q1N4"/>
<dbReference type="HAMAP" id="MF_00213">
    <property type="entry name" value="HypA_HybF"/>
    <property type="match status" value="1"/>
</dbReference>
<dbReference type="Proteomes" id="UP000569018">
    <property type="component" value="Unassembled WGS sequence"/>
</dbReference>
<reference evidence="8 9" key="1">
    <citation type="journal article" date="2020" name="Front. Microbiol.">
        <title>Single-cell genomics of novel Actinobacteria with the Wood-Ljungdahl pathway discovered in a serpentinizing system.</title>
        <authorList>
            <person name="Merino N."/>
            <person name="Kawai M."/>
            <person name="Boyd E.S."/>
            <person name="Colman D.R."/>
            <person name="McGlynn S.E."/>
            <person name="Nealson K.H."/>
            <person name="Kurokawa K."/>
            <person name="Hongoh Y."/>
        </authorList>
    </citation>
    <scope>NUCLEOTIDE SEQUENCE [LARGE SCALE GENOMIC DNA]</scope>
    <source>
        <strain evidence="6 9">S34</strain>
        <strain evidence="7 8">S47</strain>
    </source>
</reference>
<dbReference type="Proteomes" id="UP000588083">
    <property type="component" value="Unassembled WGS sequence"/>
</dbReference>
<feature type="binding site" evidence="5">
    <location>
        <position position="76"/>
    </location>
    <ligand>
        <name>Zn(2+)</name>
        <dbReference type="ChEBI" id="CHEBI:29105"/>
    </ligand>
</feature>
<feature type="binding site" evidence="5">
    <location>
        <position position="73"/>
    </location>
    <ligand>
        <name>Zn(2+)</name>
        <dbReference type="ChEBI" id="CHEBI:29105"/>
    </ligand>
</feature>
<dbReference type="NCBIfam" id="TIGR00100">
    <property type="entry name" value="hypA"/>
    <property type="match status" value="1"/>
</dbReference>
<dbReference type="GO" id="GO:0008270">
    <property type="term" value="F:zinc ion binding"/>
    <property type="evidence" value="ECO:0007669"/>
    <property type="project" value="UniProtKB-UniRule"/>
</dbReference>
<feature type="binding site" evidence="5">
    <location>
        <position position="2"/>
    </location>
    <ligand>
        <name>Ni(2+)</name>
        <dbReference type="ChEBI" id="CHEBI:49786"/>
    </ligand>
</feature>
<comment type="caution">
    <text evidence="7">The sequence shown here is derived from an EMBL/GenBank/DDBJ whole genome shotgun (WGS) entry which is preliminary data.</text>
</comment>
<sequence length="114" mass="12469">MHEFSITQDMINVVVDQAKKSGARKVKRVSLALGELSSVTEESVNFCFQALSKGTIAEGAELIFRTVPATYRCHQCQEQFSGEEDRLTCPRCGGSQISLVEGNDILVESIEAEA</sequence>
<dbReference type="InterPro" id="IPR000688">
    <property type="entry name" value="HypA/HybF"/>
</dbReference>
<dbReference type="PANTHER" id="PTHR34535:SF3">
    <property type="entry name" value="HYDROGENASE MATURATION FACTOR HYPA"/>
    <property type="match status" value="1"/>
</dbReference>
<dbReference type="EMBL" id="BLSD01000009">
    <property type="protein sequence ID" value="GFP38618.1"/>
    <property type="molecule type" value="Genomic_DNA"/>
</dbReference>
<feature type="binding site" evidence="5">
    <location>
        <position position="92"/>
    </location>
    <ligand>
        <name>Zn(2+)</name>
        <dbReference type="ChEBI" id="CHEBI:29105"/>
    </ligand>
</feature>
<dbReference type="RefSeq" id="WP_219857058.1">
    <property type="nucleotide sequence ID" value="NZ_BLRZ01000075.1"/>
</dbReference>
<dbReference type="Pfam" id="PF01155">
    <property type="entry name" value="HypA"/>
    <property type="match status" value="1"/>
</dbReference>
<proteinExistence type="inferred from homology"/>
<gene>
    <name evidence="5" type="primary">hypA</name>
    <name evidence="6" type="ORF">HKBW3S34_01463</name>
    <name evidence="7" type="ORF">HKBW3S47_00319</name>
</gene>
<keyword evidence="2 5" id="KW-0533">Nickel</keyword>
<comment type="similarity">
    <text evidence="1 5">Belongs to the HypA/HybF family.</text>
</comment>
<evidence type="ECO:0000313" key="7">
    <source>
        <dbReference type="EMBL" id="GFP38618.1"/>
    </source>
</evidence>
<feature type="binding site" evidence="5">
    <location>
        <position position="89"/>
    </location>
    <ligand>
        <name>Zn(2+)</name>
        <dbReference type="ChEBI" id="CHEBI:29105"/>
    </ligand>
</feature>
<keyword evidence="9" id="KW-1185">Reference proteome</keyword>
<dbReference type="PANTHER" id="PTHR34535">
    <property type="entry name" value="HYDROGENASE MATURATION FACTOR HYPA"/>
    <property type="match status" value="1"/>
</dbReference>
<keyword evidence="4 5" id="KW-0862">Zinc</keyword>
<dbReference type="EMBL" id="BLRZ01000075">
    <property type="protein sequence ID" value="GFP30543.1"/>
    <property type="molecule type" value="Genomic_DNA"/>
</dbReference>
<evidence type="ECO:0000313" key="9">
    <source>
        <dbReference type="Proteomes" id="UP000588083"/>
    </source>
</evidence>
<protein>
    <recommendedName>
        <fullName evidence="5">Hydrogenase maturation factor HypA</fullName>
    </recommendedName>
</protein>
<evidence type="ECO:0000256" key="4">
    <source>
        <dbReference type="ARBA" id="ARBA00022833"/>
    </source>
</evidence>
<name>A0A6V8Q1N4_9ACTN</name>
<evidence type="ECO:0000313" key="6">
    <source>
        <dbReference type="EMBL" id="GFP30543.1"/>
    </source>
</evidence>
<organism evidence="7 8">
    <name type="scientific">Candidatus Hakubella thermalkaliphila</name>
    <dbReference type="NCBI Taxonomy" id="2754717"/>
    <lineage>
        <taxon>Bacteria</taxon>
        <taxon>Bacillati</taxon>
        <taxon>Actinomycetota</taxon>
        <taxon>Actinomycetota incertae sedis</taxon>
        <taxon>Candidatus Hakubellales</taxon>
        <taxon>Candidatus Hakubellaceae</taxon>
        <taxon>Candidatus Hakubella</taxon>
    </lineage>
</organism>
<dbReference type="InterPro" id="IPR020538">
    <property type="entry name" value="Hydgase_Ni_incorp_HypA/HybF_CS"/>
</dbReference>
<evidence type="ECO:0000313" key="8">
    <source>
        <dbReference type="Proteomes" id="UP000569018"/>
    </source>
</evidence>
<dbReference type="PIRSF" id="PIRSF004761">
    <property type="entry name" value="Hydrgn_mat_HypA"/>
    <property type="match status" value="1"/>
</dbReference>
<evidence type="ECO:0000256" key="2">
    <source>
        <dbReference type="ARBA" id="ARBA00022596"/>
    </source>
</evidence>
<evidence type="ECO:0000256" key="5">
    <source>
        <dbReference type="HAMAP-Rule" id="MF_00213"/>
    </source>
</evidence>
<accession>A0A6V8Q1N4</accession>
<dbReference type="GO" id="GO:0051604">
    <property type="term" value="P:protein maturation"/>
    <property type="evidence" value="ECO:0007669"/>
    <property type="project" value="InterPro"/>
</dbReference>
<comment type="function">
    <text evidence="5">Involved in the maturation of [NiFe] hydrogenases. Required for nickel insertion into the metal center of the hydrogenase.</text>
</comment>